<feature type="transmembrane region" description="Helical" evidence="1">
    <location>
        <begin position="23"/>
        <end position="48"/>
    </location>
</feature>
<feature type="transmembrane region" description="Helical" evidence="1">
    <location>
        <begin position="60"/>
        <end position="76"/>
    </location>
</feature>
<keyword evidence="1" id="KW-0472">Membrane</keyword>
<keyword evidence="1" id="KW-1133">Transmembrane helix</keyword>
<keyword evidence="3" id="KW-1185">Reference proteome</keyword>
<dbReference type="Proteomes" id="UP000008983">
    <property type="component" value="Unassembled WGS sequence"/>
</dbReference>
<organism evidence="2 3">
    <name type="scientific">Ichthyophthirius multifiliis</name>
    <name type="common">White spot disease agent</name>
    <name type="synonym">Ich</name>
    <dbReference type="NCBI Taxonomy" id="5932"/>
    <lineage>
        <taxon>Eukaryota</taxon>
        <taxon>Sar</taxon>
        <taxon>Alveolata</taxon>
        <taxon>Ciliophora</taxon>
        <taxon>Intramacronucleata</taxon>
        <taxon>Oligohymenophorea</taxon>
        <taxon>Hymenostomatida</taxon>
        <taxon>Ophryoglenina</taxon>
        <taxon>Ichthyophthirius</taxon>
    </lineage>
</organism>
<evidence type="ECO:0000256" key="1">
    <source>
        <dbReference type="SAM" id="Phobius"/>
    </source>
</evidence>
<name>G0QM25_ICHMU</name>
<accession>G0QM25</accession>
<proteinExistence type="predicted"/>
<evidence type="ECO:0008006" key="4">
    <source>
        <dbReference type="Google" id="ProtNLM"/>
    </source>
</evidence>
<keyword evidence="1" id="KW-0812">Transmembrane</keyword>
<evidence type="ECO:0000313" key="3">
    <source>
        <dbReference type="Proteomes" id="UP000008983"/>
    </source>
</evidence>
<gene>
    <name evidence="2" type="ORF">IMG5_042050</name>
</gene>
<dbReference type="GeneID" id="14909916"/>
<reference evidence="2 3" key="1">
    <citation type="submission" date="2011-07" db="EMBL/GenBank/DDBJ databases">
        <authorList>
            <person name="Coyne R."/>
            <person name="Brami D."/>
            <person name="Johnson J."/>
            <person name="Hostetler J."/>
            <person name="Hannick L."/>
            <person name="Clark T."/>
            <person name="Cassidy-Hanley D."/>
            <person name="Inman J."/>
        </authorList>
    </citation>
    <scope>NUCLEOTIDE SEQUENCE [LARGE SCALE GENOMIC DNA]</scope>
    <source>
        <strain evidence="2 3">G5</strain>
    </source>
</reference>
<dbReference type="InParanoid" id="G0QM25"/>
<dbReference type="RefSeq" id="XP_004037715.1">
    <property type="nucleotide sequence ID" value="XM_004037667.1"/>
</dbReference>
<dbReference type="AlphaFoldDB" id="G0QM25"/>
<evidence type="ECO:0000313" key="2">
    <source>
        <dbReference type="EMBL" id="EGR33729.1"/>
    </source>
</evidence>
<sequence length="129" mass="16620">MQRENITIRQFKQINLTKQRRKILFRFSIFFFCQKQIPIIFCIYFQFMLFQHLVKGNYRVFYYFFNFYIQIFFVYFQKFRLKIKFYIQINQYFSILIQNLLIRCLNLFQAIQFYQKFRYFSFSLWVQYI</sequence>
<dbReference type="EMBL" id="GL983360">
    <property type="protein sequence ID" value="EGR33729.1"/>
    <property type="molecule type" value="Genomic_DNA"/>
</dbReference>
<protein>
    <recommendedName>
        <fullName evidence="4">Transmembrane protein</fullName>
    </recommendedName>
</protein>